<feature type="compositionally biased region" description="Low complexity" evidence="6">
    <location>
        <begin position="106"/>
        <end position="127"/>
    </location>
</feature>
<dbReference type="AlphaFoldDB" id="A0A166A6V6"/>
<gene>
    <name evidence="8" type="ORF">EXIGLDRAFT_160450</name>
</gene>
<dbReference type="InterPro" id="IPR001138">
    <property type="entry name" value="Zn2Cys6_DnaBD"/>
</dbReference>
<proteinExistence type="predicted"/>
<dbReference type="OrthoDB" id="2309723at2759"/>
<dbReference type="GO" id="GO:0000981">
    <property type="term" value="F:DNA-binding transcription factor activity, RNA polymerase II-specific"/>
    <property type="evidence" value="ECO:0007669"/>
    <property type="project" value="InterPro"/>
</dbReference>
<evidence type="ECO:0000256" key="6">
    <source>
        <dbReference type="SAM" id="MobiDB-lite"/>
    </source>
</evidence>
<reference evidence="8 9" key="1">
    <citation type="journal article" date="2016" name="Mol. Biol. Evol.">
        <title>Comparative Genomics of Early-Diverging Mushroom-Forming Fungi Provides Insights into the Origins of Lignocellulose Decay Capabilities.</title>
        <authorList>
            <person name="Nagy L.G."/>
            <person name="Riley R."/>
            <person name="Tritt A."/>
            <person name="Adam C."/>
            <person name="Daum C."/>
            <person name="Floudas D."/>
            <person name="Sun H."/>
            <person name="Yadav J.S."/>
            <person name="Pangilinan J."/>
            <person name="Larsson K.H."/>
            <person name="Matsuura K."/>
            <person name="Barry K."/>
            <person name="Labutti K."/>
            <person name="Kuo R."/>
            <person name="Ohm R.A."/>
            <person name="Bhattacharya S.S."/>
            <person name="Shirouzu T."/>
            <person name="Yoshinaga Y."/>
            <person name="Martin F.M."/>
            <person name="Grigoriev I.V."/>
            <person name="Hibbett D.S."/>
        </authorList>
    </citation>
    <scope>NUCLEOTIDE SEQUENCE [LARGE SCALE GENOMIC DNA]</scope>
    <source>
        <strain evidence="8 9">HHB12029</strain>
    </source>
</reference>
<sequence length="649" mass="69880">MKCDAGKPVCLQCQKANRSHDCEYDDGKSKSRTQVMQEKILKQEARIRELETIGVVVGQLPFISSPGAPYPQSPSFFDDAAGHNASFSAATTPQPDPFSLLPPLPTTTTAPSPFASGSTSGSPAATSGTGALASWIDGFDFSQLVDPAAASIPPAAPGADDPFAWATSAAAMGSMLTPPLPAAAVPGWESEDIPLRTRQMLLDIFLKHREQCGLIIHVDRFLQNLQLPLGSPQRPHAALLNCIYLLAAKFSANPSLRAFEPRFFARATEAITAALERSDRLVNIIQAECLLAFYLYSNGRLLEGFYHASAAARLVVGLGLHQITSCDFNVARAPQAADASKQGMPVSWAATSGNSSILPPPLDAVDLGERIHAFWMAFNIDRAWAVATGMPVAFSNDDHVRTQIETVWPRSLSDFESGQVSDAEYATVKNLFIMGQQPQQQQQQRPPQFQRQDSPETLRAKAIALFERASRLSAGLSTARGVNEDFWIEFRAVEFAIHRFSQSLPTVRNAGAGNGTASPAPQGVDHQLALVHTLAYVATIQLHHVFAYMDATSHDKCLVAAGGALAVLRDLGEADARMLDPMLGTAWMCVADVLVREIVRLKQVPGSEQQATSVGMQLLAVVGAMKQLSEVFPIVGFQVAKVQEARSLA</sequence>
<dbReference type="EMBL" id="KV426083">
    <property type="protein sequence ID" value="KZV89039.1"/>
    <property type="molecule type" value="Genomic_DNA"/>
</dbReference>
<dbReference type="InParanoid" id="A0A166A6V6"/>
<evidence type="ECO:0000256" key="2">
    <source>
        <dbReference type="ARBA" id="ARBA00022723"/>
    </source>
</evidence>
<dbReference type="PANTHER" id="PTHR47338">
    <property type="entry name" value="ZN(II)2CYS6 TRANSCRIPTION FACTOR (EUROFUNG)-RELATED"/>
    <property type="match status" value="1"/>
</dbReference>
<keyword evidence="3" id="KW-0805">Transcription regulation</keyword>
<evidence type="ECO:0000259" key="7">
    <source>
        <dbReference type="Pfam" id="PF04082"/>
    </source>
</evidence>
<dbReference type="Gene3D" id="4.10.240.10">
    <property type="entry name" value="Zn(2)-C6 fungal-type DNA-binding domain"/>
    <property type="match status" value="1"/>
</dbReference>
<feature type="compositionally biased region" description="Pro residues" evidence="6">
    <location>
        <begin position="94"/>
        <end position="105"/>
    </location>
</feature>
<evidence type="ECO:0000256" key="3">
    <source>
        <dbReference type="ARBA" id="ARBA00023015"/>
    </source>
</evidence>
<dbReference type="STRING" id="1314781.A0A166A6V6"/>
<evidence type="ECO:0000313" key="8">
    <source>
        <dbReference type="EMBL" id="KZV89039.1"/>
    </source>
</evidence>
<dbReference type="GO" id="GO:0003677">
    <property type="term" value="F:DNA binding"/>
    <property type="evidence" value="ECO:0007669"/>
    <property type="project" value="InterPro"/>
</dbReference>
<keyword evidence="9" id="KW-1185">Reference proteome</keyword>
<dbReference type="Proteomes" id="UP000077266">
    <property type="component" value="Unassembled WGS sequence"/>
</dbReference>
<evidence type="ECO:0000256" key="4">
    <source>
        <dbReference type="ARBA" id="ARBA00023163"/>
    </source>
</evidence>
<keyword evidence="5" id="KW-0539">Nucleus</keyword>
<dbReference type="InterPro" id="IPR050815">
    <property type="entry name" value="TF_fung"/>
</dbReference>
<dbReference type="PANTHER" id="PTHR47338:SF29">
    <property type="entry name" value="ZN(2)-C6 FUNGAL-TYPE DOMAIN-CONTAINING PROTEIN"/>
    <property type="match status" value="1"/>
</dbReference>
<organism evidence="8 9">
    <name type="scientific">Exidia glandulosa HHB12029</name>
    <dbReference type="NCBI Taxonomy" id="1314781"/>
    <lineage>
        <taxon>Eukaryota</taxon>
        <taxon>Fungi</taxon>
        <taxon>Dikarya</taxon>
        <taxon>Basidiomycota</taxon>
        <taxon>Agaricomycotina</taxon>
        <taxon>Agaricomycetes</taxon>
        <taxon>Auriculariales</taxon>
        <taxon>Exidiaceae</taxon>
        <taxon>Exidia</taxon>
    </lineage>
</organism>
<accession>A0A166A6V6</accession>
<dbReference type="CDD" id="cd00067">
    <property type="entry name" value="GAL4"/>
    <property type="match status" value="1"/>
</dbReference>
<dbReference type="Pfam" id="PF04082">
    <property type="entry name" value="Fungal_trans"/>
    <property type="match status" value="1"/>
</dbReference>
<dbReference type="GO" id="GO:0005634">
    <property type="term" value="C:nucleus"/>
    <property type="evidence" value="ECO:0007669"/>
    <property type="project" value="UniProtKB-SubCell"/>
</dbReference>
<dbReference type="CDD" id="cd14725">
    <property type="entry name" value="ZIP_Gal4-like_2"/>
    <property type="match status" value="1"/>
</dbReference>
<dbReference type="InterPro" id="IPR007219">
    <property type="entry name" value="XnlR_reg_dom"/>
</dbReference>
<dbReference type="InterPro" id="IPR036864">
    <property type="entry name" value="Zn2-C6_fun-type_DNA-bd_sf"/>
</dbReference>
<feature type="region of interest" description="Disordered" evidence="6">
    <location>
        <begin position="86"/>
        <end position="127"/>
    </location>
</feature>
<keyword evidence="4" id="KW-0804">Transcription</keyword>
<evidence type="ECO:0000256" key="1">
    <source>
        <dbReference type="ARBA" id="ARBA00004123"/>
    </source>
</evidence>
<keyword evidence="2" id="KW-0479">Metal-binding</keyword>
<dbReference type="CDD" id="cd12148">
    <property type="entry name" value="fungal_TF_MHR"/>
    <property type="match status" value="1"/>
</dbReference>
<feature type="domain" description="Xylanolytic transcriptional activator regulatory" evidence="7">
    <location>
        <begin position="202"/>
        <end position="400"/>
    </location>
</feature>
<dbReference type="GO" id="GO:0006351">
    <property type="term" value="P:DNA-templated transcription"/>
    <property type="evidence" value="ECO:0007669"/>
    <property type="project" value="InterPro"/>
</dbReference>
<evidence type="ECO:0000313" key="9">
    <source>
        <dbReference type="Proteomes" id="UP000077266"/>
    </source>
</evidence>
<evidence type="ECO:0000256" key="5">
    <source>
        <dbReference type="ARBA" id="ARBA00023242"/>
    </source>
</evidence>
<name>A0A166A6V6_EXIGL</name>
<dbReference type="GO" id="GO:0008270">
    <property type="term" value="F:zinc ion binding"/>
    <property type="evidence" value="ECO:0007669"/>
    <property type="project" value="InterPro"/>
</dbReference>
<protein>
    <recommendedName>
        <fullName evidence="7">Xylanolytic transcriptional activator regulatory domain-containing protein</fullName>
    </recommendedName>
</protein>
<comment type="subcellular location">
    <subcellularLocation>
        <location evidence="1">Nucleus</location>
    </subcellularLocation>
</comment>